<dbReference type="Gramene" id="Pp3c2_18860V3.2">
    <property type="protein sequence ID" value="PAC:32937285.CDS.1"/>
    <property type="gene ID" value="Pp3c2_18860"/>
</dbReference>
<proteinExistence type="predicted"/>
<evidence type="ECO:0000313" key="2">
    <source>
        <dbReference type="EMBL" id="PNR60114.1"/>
    </source>
</evidence>
<evidence type="ECO:0000313" key="3">
    <source>
        <dbReference type="EnsemblPlants" id="PAC:32937284.CDS.1"/>
    </source>
</evidence>
<dbReference type="InParanoid" id="A0A2K1L258"/>
<dbReference type="EnsemblPlants" id="Pp3c2_18860V3.1">
    <property type="protein sequence ID" value="PAC:32937284.CDS.1"/>
    <property type="gene ID" value="Pp3c2_18860"/>
</dbReference>
<gene>
    <name evidence="2" type="ORF">PHYPA_002907</name>
</gene>
<keyword evidence="1" id="KW-0812">Transmembrane</keyword>
<dbReference type="EnsemblPlants" id="Pp3c2_18860V3.2">
    <property type="protein sequence ID" value="PAC:32937285.CDS.1"/>
    <property type="gene ID" value="Pp3c2_18860"/>
</dbReference>
<evidence type="ECO:0000313" key="4">
    <source>
        <dbReference type="Proteomes" id="UP000006727"/>
    </source>
</evidence>
<reference evidence="3" key="3">
    <citation type="submission" date="2020-12" db="UniProtKB">
        <authorList>
            <consortium name="EnsemblPlants"/>
        </authorList>
    </citation>
    <scope>IDENTIFICATION</scope>
</reference>
<dbReference type="Gramene" id="Pp3c2_18860V3.1">
    <property type="protein sequence ID" value="PAC:32937284.CDS.1"/>
    <property type="gene ID" value="Pp3c2_18860"/>
</dbReference>
<protein>
    <submittedName>
        <fullName evidence="2 3">Uncharacterized protein</fullName>
    </submittedName>
</protein>
<feature type="transmembrane region" description="Helical" evidence="1">
    <location>
        <begin position="20"/>
        <end position="39"/>
    </location>
</feature>
<reference evidence="2 4" key="2">
    <citation type="journal article" date="2018" name="Plant J.">
        <title>The Physcomitrella patens chromosome-scale assembly reveals moss genome structure and evolution.</title>
        <authorList>
            <person name="Lang D."/>
            <person name="Ullrich K.K."/>
            <person name="Murat F."/>
            <person name="Fuchs J."/>
            <person name="Jenkins J."/>
            <person name="Haas F.B."/>
            <person name="Piednoel M."/>
            <person name="Gundlach H."/>
            <person name="Van Bel M."/>
            <person name="Meyberg R."/>
            <person name="Vives C."/>
            <person name="Morata J."/>
            <person name="Symeonidi A."/>
            <person name="Hiss M."/>
            <person name="Muchero W."/>
            <person name="Kamisugi Y."/>
            <person name="Saleh O."/>
            <person name="Blanc G."/>
            <person name="Decker E.L."/>
            <person name="van Gessel N."/>
            <person name="Grimwood J."/>
            <person name="Hayes R.D."/>
            <person name="Graham S.W."/>
            <person name="Gunter L.E."/>
            <person name="McDaniel S.F."/>
            <person name="Hoernstein S.N.W."/>
            <person name="Larsson A."/>
            <person name="Li F.W."/>
            <person name="Perroud P.F."/>
            <person name="Phillips J."/>
            <person name="Ranjan P."/>
            <person name="Rokshar D.S."/>
            <person name="Rothfels C.J."/>
            <person name="Schneider L."/>
            <person name="Shu S."/>
            <person name="Stevenson D.W."/>
            <person name="Thummler F."/>
            <person name="Tillich M."/>
            <person name="Villarreal Aguilar J.C."/>
            <person name="Widiez T."/>
            <person name="Wong G.K."/>
            <person name="Wymore A."/>
            <person name="Zhang Y."/>
            <person name="Zimmer A.D."/>
            <person name="Quatrano R.S."/>
            <person name="Mayer K.F.X."/>
            <person name="Goodstein D."/>
            <person name="Casacuberta J.M."/>
            <person name="Vandepoele K."/>
            <person name="Reski R."/>
            <person name="Cuming A.C."/>
            <person name="Tuskan G.A."/>
            <person name="Maumus F."/>
            <person name="Salse J."/>
            <person name="Schmutz J."/>
            <person name="Rensing S.A."/>
        </authorList>
    </citation>
    <scope>NUCLEOTIDE SEQUENCE [LARGE SCALE GENOMIC DNA]</scope>
    <source>
        <strain evidence="3 4">cv. Gransden 2004</strain>
    </source>
</reference>
<dbReference type="Proteomes" id="UP000006727">
    <property type="component" value="Chromosome 2"/>
</dbReference>
<dbReference type="EMBL" id="ABEU02000002">
    <property type="protein sequence ID" value="PNR60114.1"/>
    <property type="molecule type" value="Genomic_DNA"/>
</dbReference>
<accession>A0A2K1L258</accession>
<name>A0A2K1L258_PHYPA</name>
<dbReference type="AlphaFoldDB" id="A0A2K1L258"/>
<organism evidence="2">
    <name type="scientific">Physcomitrium patens</name>
    <name type="common">Spreading-leaved earth moss</name>
    <name type="synonym">Physcomitrella patens</name>
    <dbReference type="NCBI Taxonomy" id="3218"/>
    <lineage>
        <taxon>Eukaryota</taxon>
        <taxon>Viridiplantae</taxon>
        <taxon>Streptophyta</taxon>
        <taxon>Embryophyta</taxon>
        <taxon>Bryophyta</taxon>
        <taxon>Bryophytina</taxon>
        <taxon>Bryopsida</taxon>
        <taxon>Funariidae</taxon>
        <taxon>Funariales</taxon>
        <taxon>Funariaceae</taxon>
        <taxon>Physcomitrium</taxon>
    </lineage>
</organism>
<keyword evidence="1" id="KW-1133">Transmembrane helix</keyword>
<sequence>MQNVIDRDEQNKLNFYKVNYMTAIYWSLVAWVGLSPTTIKNYFRHIRLFEQALEVAKIDNGEETIKEEVVGIIWILLLRNPISKKMVRILS</sequence>
<reference evidence="2 4" key="1">
    <citation type="journal article" date="2008" name="Science">
        <title>The Physcomitrella genome reveals evolutionary insights into the conquest of land by plants.</title>
        <authorList>
            <person name="Rensing S."/>
            <person name="Lang D."/>
            <person name="Zimmer A."/>
            <person name="Terry A."/>
            <person name="Salamov A."/>
            <person name="Shapiro H."/>
            <person name="Nishiyama T."/>
            <person name="Perroud P.-F."/>
            <person name="Lindquist E."/>
            <person name="Kamisugi Y."/>
            <person name="Tanahashi T."/>
            <person name="Sakakibara K."/>
            <person name="Fujita T."/>
            <person name="Oishi K."/>
            <person name="Shin-I T."/>
            <person name="Kuroki Y."/>
            <person name="Toyoda A."/>
            <person name="Suzuki Y."/>
            <person name="Hashimoto A."/>
            <person name="Yamaguchi K."/>
            <person name="Sugano A."/>
            <person name="Kohara Y."/>
            <person name="Fujiyama A."/>
            <person name="Anterola A."/>
            <person name="Aoki S."/>
            <person name="Ashton N."/>
            <person name="Barbazuk W.B."/>
            <person name="Barker E."/>
            <person name="Bennetzen J."/>
            <person name="Bezanilla M."/>
            <person name="Blankenship R."/>
            <person name="Cho S.H."/>
            <person name="Dutcher S."/>
            <person name="Estelle M."/>
            <person name="Fawcett J.A."/>
            <person name="Gundlach H."/>
            <person name="Hanada K."/>
            <person name="Heyl A."/>
            <person name="Hicks K.A."/>
            <person name="Hugh J."/>
            <person name="Lohr M."/>
            <person name="Mayer K."/>
            <person name="Melkozernov A."/>
            <person name="Murata T."/>
            <person name="Nelson D."/>
            <person name="Pils B."/>
            <person name="Prigge M."/>
            <person name="Reiss B."/>
            <person name="Renner T."/>
            <person name="Rombauts S."/>
            <person name="Rushton P."/>
            <person name="Sanderfoot A."/>
            <person name="Schween G."/>
            <person name="Shiu S.-H."/>
            <person name="Stueber K."/>
            <person name="Theodoulou F.L."/>
            <person name="Tu H."/>
            <person name="Van de Peer Y."/>
            <person name="Verrier P.J."/>
            <person name="Waters E."/>
            <person name="Wood A."/>
            <person name="Yang L."/>
            <person name="Cove D."/>
            <person name="Cuming A."/>
            <person name="Hasebe M."/>
            <person name="Lucas S."/>
            <person name="Mishler D.B."/>
            <person name="Reski R."/>
            <person name="Grigoriev I."/>
            <person name="Quatrano R.S."/>
            <person name="Boore J.L."/>
        </authorList>
    </citation>
    <scope>NUCLEOTIDE SEQUENCE [LARGE SCALE GENOMIC DNA]</scope>
    <source>
        <strain evidence="3 4">cv. Gransden 2004</strain>
    </source>
</reference>
<keyword evidence="4" id="KW-1185">Reference proteome</keyword>
<keyword evidence="1" id="KW-0472">Membrane</keyword>
<evidence type="ECO:0000256" key="1">
    <source>
        <dbReference type="SAM" id="Phobius"/>
    </source>
</evidence>
<dbReference type="PaxDb" id="3218-PP1S343_10V6.1"/>